<dbReference type="EMBL" id="CAJVCH010222641">
    <property type="protein sequence ID" value="CAG7731986.1"/>
    <property type="molecule type" value="Genomic_DNA"/>
</dbReference>
<proteinExistence type="predicted"/>
<feature type="non-terminal residue" evidence="1">
    <location>
        <position position="1"/>
    </location>
</feature>
<organism evidence="1 2">
    <name type="scientific">Allacma fusca</name>
    <dbReference type="NCBI Taxonomy" id="39272"/>
    <lineage>
        <taxon>Eukaryota</taxon>
        <taxon>Metazoa</taxon>
        <taxon>Ecdysozoa</taxon>
        <taxon>Arthropoda</taxon>
        <taxon>Hexapoda</taxon>
        <taxon>Collembola</taxon>
        <taxon>Symphypleona</taxon>
        <taxon>Sminthuridae</taxon>
        <taxon>Allacma</taxon>
    </lineage>
</organism>
<dbReference type="Proteomes" id="UP000708208">
    <property type="component" value="Unassembled WGS sequence"/>
</dbReference>
<protein>
    <submittedName>
        <fullName evidence="1">Uncharacterized protein</fullName>
    </submittedName>
</protein>
<sequence>PYSLPPPPVITRNNLKVGIKNQEPVGSASKQMAEQQVSLRGLDTHQKLVTALVNQVPAASKEEASRALQLSSGNFQTAERLLKIEQLVRLGLGAKSNINIDGTRDCFGSRWL</sequence>
<name>A0A8J2KB23_9HEXA</name>
<gene>
    <name evidence="1" type="ORF">AFUS01_LOCUS20533</name>
</gene>
<reference evidence="1" key="1">
    <citation type="submission" date="2021-06" db="EMBL/GenBank/DDBJ databases">
        <authorList>
            <person name="Hodson N. C."/>
            <person name="Mongue J. A."/>
            <person name="Jaron S. K."/>
        </authorList>
    </citation>
    <scope>NUCLEOTIDE SEQUENCE</scope>
</reference>
<dbReference type="AlphaFoldDB" id="A0A8J2KB23"/>
<evidence type="ECO:0000313" key="2">
    <source>
        <dbReference type="Proteomes" id="UP000708208"/>
    </source>
</evidence>
<keyword evidence="2" id="KW-1185">Reference proteome</keyword>
<evidence type="ECO:0000313" key="1">
    <source>
        <dbReference type="EMBL" id="CAG7731986.1"/>
    </source>
</evidence>
<accession>A0A8J2KB23</accession>
<comment type="caution">
    <text evidence="1">The sequence shown here is derived from an EMBL/GenBank/DDBJ whole genome shotgun (WGS) entry which is preliminary data.</text>
</comment>